<dbReference type="InterPro" id="IPR055356">
    <property type="entry name" value="ZP-N"/>
</dbReference>
<gene>
    <name evidence="19" type="ORF">AAFF_G00204760</name>
</gene>
<evidence type="ECO:0000256" key="13">
    <source>
        <dbReference type="ARBA" id="ARBA00023157"/>
    </source>
</evidence>
<keyword evidence="20" id="KW-1185">Reference proteome</keyword>
<dbReference type="GO" id="GO:0035803">
    <property type="term" value="P:egg coat formation"/>
    <property type="evidence" value="ECO:0007669"/>
    <property type="project" value="TreeGrafter"/>
</dbReference>
<accession>A0AAD7RI17</accession>
<keyword evidence="6" id="KW-0964">Secreted</keyword>
<dbReference type="GO" id="GO:0007339">
    <property type="term" value="P:binding of sperm to zona pellucida"/>
    <property type="evidence" value="ECO:0007669"/>
    <property type="project" value="TreeGrafter"/>
</dbReference>
<dbReference type="GO" id="GO:0005886">
    <property type="term" value="C:plasma membrane"/>
    <property type="evidence" value="ECO:0007669"/>
    <property type="project" value="UniProtKB-SubCell"/>
</dbReference>
<dbReference type="EMBL" id="JAINUG010000271">
    <property type="protein sequence ID" value="KAJ8384455.1"/>
    <property type="molecule type" value="Genomic_DNA"/>
</dbReference>
<evidence type="ECO:0000256" key="6">
    <source>
        <dbReference type="ARBA" id="ARBA00022525"/>
    </source>
</evidence>
<keyword evidence="14" id="KW-0325">Glycoprotein</keyword>
<comment type="subcellular location">
    <subcellularLocation>
        <location evidence="1">Cell membrane</location>
        <topology evidence="1">Single-pass type I membrane protein</topology>
    </subcellularLocation>
    <subcellularLocation>
        <location evidence="2">Secreted</location>
        <location evidence="2">Extracellular space</location>
        <location evidence="2">Extracellular matrix</location>
    </subcellularLocation>
</comment>
<dbReference type="InterPro" id="IPR001507">
    <property type="entry name" value="ZP_dom"/>
</dbReference>
<dbReference type="GO" id="GO:0032190">
    <property type="term" value="F:acrosin binding"/>
    <property type="evidence" value="ECO:0007669"/>
    <property type="project" value="TreeGrafter"/>
</dbReference>
<evidence type="ECO:0000256" key="2">
    <source>
        <dbReference type="ARBA" id="ARBA00004498"/>
    </source>
</evidence>
<dbReference type="PROSITE" id="PS51034">
    <property type="entry name" value="ZP_2"/>
    <property type="match status" value="1"/>
</dbReference>
<dbReference type="GO" id="GO:0031012">
    <property type="term" value="C:extracellular matrix"/>
    <property type="evidence" value="ECO:0007669"/>
    <property type="project" value="TreeGrafter"/>
</dbReference>
<dbReference type="PANTHER" id="PTHR11576">
    <property type="entry name" value="ZONA PELLUCIDA SPERM-BINDING PROTEIN 3"/>
    <property type="match status" value="1"/>
</dbReference>
<keyword evidence="10 17" id="KW-0732">Signal</keyword>
<feature type="domain" description="ZP" evidence="18">
    <location>
        <begin position="129"/>
        <end position="379"/>
    </location>
</feature>
<feature type="compositionally biased region" description="Low complexity" evidence="16">
    <location>
        <begin position="469"/>
        <end position="479"/>
    </location>
</feature>
<evidence type="ECO:0000256" key="12">
    <source>
        <dbReference type="ARBA" id="ARBA00023136"/>
    </source>
</evidence>
<feature type="chain" id="PRO_5042110490" description="Zona pellucida sperm-binding protein 3" evidence="17">
    <location>
        <begin position="23"/>
        <end position="539"/>
    </location>
</feature>
<evidence type="ECO:0000313" key="19">
    <source>
        <dbReference type="EMBL" id="KAJ8384455.1"/>
    </source>
</evidence>
<dbReference type="FunFam" id="2.60.40.3210:FF:000001">
    <property type="entry name" value="Zona pellucida sperm-binding protein 3"/>
    <property type="match status" value="1"/>
</dbReference>
<evidence type="ECO:0000256" key="10">
    <source>
        <dbReference type="ARBA" id="ARBA00022729"/>
    </source>
</evidence>
<evidence type="ECO:0000313" key="20">
    <source>
        <dbReference type="Proteomes" id="UP001221898"/>
    </source>
</evidence>
<evidence type="ECO:0000256" key="3">
    <source>
        <dbReference type="ARBA" id="ARBA00006735"/>
    </source>
</evidence>
<evidence type="ECO:0000256" key="1">
    <source>
        <dbReference type="ARBA" id="ARBA00004251"/>
    </source>
</evidence>
<reference evidence="19" key="1">
    <citation type="journal article" date="2023" name="Science">
        <title>Genome structures resolve the early diversification of teleost fishes.</title>
        <authorList>
            <person name="Parey E."/>
            <person name="Louis A."/>
            <person name="Montfort J."/>
            <person name="Bouchez O."/>
            <person name="Roques C."/>
            <person name="Iampietro C."/>
            <person name="Lluch J."/>
            <person name="Castinel A."/>
            <person name="Donnadieu C."/>
            <person name="Desvignes T."/>
            <person name="Floi Bucao C."/>
            <person name="Jouanno E."/>
            <person name="Wen M."/>
            <person name="Mejri S."/>
            <person name="Dirks R."/>
            <person name="Jansen H."/>
            <person name="Henkel C."/>
            <person name="Chen W.J."/>
            <person name="Zahm M."/>
            <person name="Cabau C."/>
            <person name="Klopp C."/>
            <person name="Thompson A.W."/>
            <person name="Robinson-Rechavi M."/>
            <person name="Braasch I."/>
            <person name="Lecointre G."/>
            <person name="Bobe J."/>
            <person name="Postlethwait J.H."/>
            <person name="Berthelot C."/>
            <person name="Roest Crollius H."/>
            <person name="Guiguen Y."/>
        </authorList>
    </citation>
    <scope>NUCLEOTIDE SEQUENCE</scope>
    <source>
        <strain evidence="19">NC1722</strain>
    </source>
</reference>
<evidence type="ECO:0000256" key="15">
    <source>
        <dbReference type="ARBA" id="ARBA00030824"/>
    </source>
</evidence>
<evidence type="ECO:0000256" key="16">
    <source>
        <dbReference type="SAM" id="MobiDB-lite"/>
    </source>
</evidence>
<evidence type="ECO:0000259" key="18">
    <source>
        <dbReference type="PROSITE" id="PS51034"/>
    </source>
</evidence>
<keyword evidence="8" id="KW-0165">Cleavage on pair of basic residues</keyword>
<proteinExistence type="inferred from homology"/>
<feature type="signal peptide" evidence="17">
    <location>
        <begin position="1"/>
        <end position="22"/>
    </location>
</feature>
<evidence type="ECO:0000256" key="9">
    <source>
        <dbReference type="ARBA" id="ARBA00022692"/>
    </source>
</evidence>
<dbReference type="InterPro" id="IPR055355">
    <property type="entry name" value="ZP-C"/>
</dbReference>
<keyword evidence="5" id="KW-1003">Cell membrane</keyword>
<dbReference type="Pfam" id="PF00100">
    <property type="entry name" value="Zona_pellucida"/>
    <property type="match status" value="1"/>
</dbReference>
<organism evidence="19 20">
    <name type="scientific">Aldrovandia affinis</name>
    <dbReference type="NCBI Taxonomy" id="143900"/>
    <lineage>
        <taxon>Eukaryota</taxon>
        <taxon>Metazoa</taxon>
        <taxon>Chordata</taxon>
        <taxon>Craniata</taxon>
        <taxon>Vertebrata</taxon>
        <taxon>Euteleostomi</taxon>
        <taxon>Actinopterygii</taxon>
        <taxon>Neopterygii</taxon>
        <taxon>Teleostei</taxon>
        <taxon>Notacanthiformes</taxon>
        <taxon>Halosauridae</taxon>
        <taxon>Aldrovandia</taxon>
    </lineage>
</organism>
<dbReference type="Gene3D" id="2.60.40.3210">
    <property type="entry name" value="Zona pellucida, ZP-N domain"/>
    <property type="match status" value="1"/>
</dbReference>
<keyword evidence="12" id="KW-0472">Membrane</keyword>
<dbReference type="Gene3D" id="2.60.40.4100">
    <property type="entry name" value="Zona pellucida, ZP-C domain"/>
    <property type="match status" value="1"/>
</dbReference>
<evidence type="ECO:0000256" key="17">
    <source>
        <dbReference type="SAM" id="SignalP"/>
    </source>
</evidence>
<sequence>MWLFCLSVFCFVVFFSPTPISAGHVVNVGGWESKAQDDLSAEQRQPSYEVIGPRMRGHEPRGPLRILQPYQLPMFLHAQAPLLDFKLFRPRLGFKRLPSAVKNLLLPPPGSWLGFPMVPVSNPSGVEVWCGYSKISVRVNRRTLGFRCLPSRLFLGSCPVHRFTEDYFYFHNDLNQCGRTIKTENGRLVYSNILHYTPEQQVAVIRAVPLALAIDCTYDRFHYSYKVGYVPEVKMSTFFKSFKSDRTFSLITCNERWEKLDSTESYVLGEPMYFEATAASMSSSERVSLTACHVTLSKDPNYTPRQDVITNYGCMLDSKRVGSRSKFHDYRAGTLRFTIDAFVFPQTTSKLLYLHCSVTAETHSVTPTAKSCTYNSEMARWEELFGTSSACSCCDSQCDFSRIVTRGQLLRPIGQGEELPAEAVEGKETEGLESEAEPVESKAEGSVTKPSEEPVQAHGSQEGGGGGSLQVEGSEGDLLGVEEELLKAEGEPAVWQKDDQGPDQDEEKTEEDGDLEKEGVDTDRGSRRVAGKVLESLIK</sequence>
<keyword evidence="13" id="KW-1015">Disulfide bond</keyword>
<dbReference type="SMART" id="SM00241">
    <property type="entry name" value="ZP"/>
    <property type="match status" value="1"/>
</dbReference>
<feature type="compositionally biased region" description="Basic and acidic residues" evidence="16">
    <location>
        <begin position="484"/>
        <end position="500"/>
    </location>
</feature>
<evidence type="ECO:0000256" key="4">
    <source>
        <dbReference type="ARBA" id="ARBA00017980"/>
    </source>
</evidence>
<dbReference type="FunFam" id="2.60.40.4100:FF:000002">
    <property type="entry name" value="Zona pellucida sperm-binding protein 3"/>
    <property type="match status" value="1"/>
</dbReference>
<dbReference type="AlphaFoldDB" id="A0AAD7RI17"/>
<feature type="compositionally biased region" description="Acidic residues" evidence="16">
    <location>
        <begin position="501"/>
        <end position="515"/>
    </location>
</feature>
<comment type="caution">
    <text evidence="19">The sequence shown here is derived from an EMBL/GenBank/DDBJ whole genome shotgun (WGS) entry which is preliminary data.</text>
</comment>
<dbReference type="Pfam" id="PF23344">
    <property type="entry name" value="ZP-N"/>
    <property type="match status" value="1"/>
</dbReference>
<feature type="compositionally biased region" description="Basic and acidic residues" evidence="16">
    <location>
        <begin position="516"/>
        <end position="526"/>
    </location>
</feature>
<dbReference type="Proteomes" id="UP001221898">
    <property type="component" value="Unassembled WGS sequence"/>
</dbReference>
<feature type="region of interest" description="Disordered" evidence="16">
    <location>
        <begin position="416"/>
        <end position="539"/>
    </location>
</feature>
<evidence type="ECO:0000256" key="7">
    <source>
        <dbReference type="ARBA" id="ARBA00022530"/>
    </source>
</evidence>
<name>A0AAD7RI17_9TELE</name>
<evidence type="ECO:0000256" key="5">
    <source>
        <dbReference type="ARBA" id="ARBA00022475"/>
    </source>
</evidence>
<keyword evidence="9" id="KW-0812">Transmembrane</keyword>
<comment type="similarity">
    <text evidence="3">Belongs to the ZP domain family. ZPC subfamily.</text>
</comment>
<evidence type="ECO:0000256" key="8">
    <source>
        <dbReference type="ARBA" id="ARBA00022685"/>
    </source>
</evidence>
<keyword evidence="11" id="KW-1133">Transmembrane helix</keyword>
<protein>
    <recommendedName>
        <fullName evidence="4">Zona pellucida sperm-binding protein 3</fullName>
    </recommendedName>
    <alternativeName>
        <fullName evidence="15">Zona pellucida glycoprotein 3</fullName>
    </alternativeName>
</protein>
<dbReference type="PANTHER" id="PTHR11576:SF15">
    <property type="entry name" value="ZONA PELLUCIDA SPERM-BINDING PROTEIN 3-LIKE"/>
    <property type="match status" value="1"/>
</dbReference>
<dbReference type="InterPro" id="IPR042235">
    <property type="entry name" value="ZP-C_dom"/>
</dbReference>
<keyword evidence="7" id="KW-0272">Extracellular matrix</keyword>
<evidence type="ECO:0000256" key="14">
    <source>
        <dbReference type="ARBA" id="ARBA00023180"/>
    </source>
</evidence>
<evidence type="ECO:0000256" key="11">
    <source>
        <dbReference type="ARBA" id="ARBA00022989"/>
    </source>
</evidence>
<dbReference type="GO" id="GO:2000344">
    <property type="term" value="P:positive regulation of acrosome reaction"/>
    <property type="evidence" value="ECO:0007669"/>
    <property type="project" value="TreeGrafter"/>
</dbReference>